<comment type="subcellular location">
    <subcellularLocation>
        <location evidence="1">Nucleus</location>
    </subcellularLocation>
</comment>
<evidence type="ECO:0000256" key="2">
    <source>
        <dbReference type="ARBA" id="ARBA00022552"/>
    </source>
</evidence>
<evidence type="ECO:0000256" key="7">
    <source>
        <dbReference type="ARBA" id="ARBA00023242"/>
    </source>
</evidence>
<dbReference type="PROSITE" id="PS50967">
    <property type="entry name" value="HRDC"/>
    <property type="match status" value="1"/>
</dbReference>
<keyword evidence="2" id="KW-0698">rRNA processing</keyword>
<dbReference type="Gene3D" id="3.30.420.10">
    <property type="entry name" value="Ribonuclease H-like superfamily/Ribonuclease H"/>
    <property type="match status" value="1"/>
</dbReference>
<dbReference type="FunCoup" id="A0A2P6NVA8">
    <property type="interactions" value="53"/>
</dbReference>
<dbReference type="OrthoDB" id="2250022at2759"/>
<dbReference type="GO" id="GO:0071036">
    <property type="term" value="P:nuclear polyadenylation-dependent snoRNA catabolic process"/>
    <property type="evidence" value="ECO:0007669"/>
    <property type="project" value="TreeGrafter"/>
</dbReference>
<dbReference type="InterPro" id="IPR044876">
    <property type="entry name" value="HRDC_dom_sf"/>
</dbReference>
<dbReference type="InterPro" id="IPR036397">
    <property type="entry name" value="RNaseH_sf"/>
</dbReference>
<dbReference type="SUPFAM" id="SSF53098">
    <property type="entry name" value="Ribonuclease H-like"/>
    <property type="match status" value="1"/>
</dbReference>
<proteinExistence type="inferred from homology"/>
<keyword evidence="7" id="KW-0539">Nucleus</keyword>
<dbReference type="FunFam" id="1.10.150.80:FF:000001">
    <property type="entry name" value="Putative exosome component 10"/>
    <property type="match status" value="1"/>
</dbReference>
<dbReference type="GO" id="GO:0071038">
    <property type="term" value="P:TRAMP-dependent tRNA surveillance pathway"/>
    <property type="evidence" value="ECO:0007669"/>
    <property type="project" value="TreeGrafter"/>
</dbReference>
<keyword evidence="6" id="KW-0269">Exonuclease</keyword>
<dbReference type="GO" id="GO:0000166">
    <property type="term" value="F:nucleotide binding"/>
    <property type="evidence" value="ECO:0007669"/>
    <property type="project" value="InterPro"/>
</dbReference>
<dbReference type="SMART" id="SM00474">
    <property type="entry name" value="35EXOc"/>
    <property type="match status" value="1"/>
</dbReference>
<comment type="similarity">
    <text evidence="8">Belongs to the exosome component 10/RRP6 family.</text>
</comment>
<feature type="compositionally biased region" description="Polar residues" evidence="9">
    <location>
        <begin position="767"/>
        <end position="777"/>
    </location>
</feature>
<name>A0A2P6NVA8_9EUKA</name>
<feature type="domain" description="HRDC" evidence="10">
    <location>
        <begin position="440"/>
        <end position="521"/>
    </location>
</feature>
<evidence type="ECO:0000256" key="6">
    <source>
        <dbReference type="ARBA" id="ARBA00022839"/>
    </source>
</evidence>
<evidence type="ECO:0000313" key="12">
    <source>
        <dbReference type="Proteomes" id="UP000241769"/>
    </source>
</evidence>
<dbReference type="CDD" id="cd06147">
    <property type="entry name" value="Rrp6p_like_exo"/>
    <property type="match status" value="1"/>
</dbReference>
<organism evidence="11 12">
    <name type="scientific">Planoprotostelium fungivorum</name>
    <dbReference type="NCBI Taxonomy" id="1890364"/>
    <lineage>
        <taxon>Eukaryota</taxon>
        <taxon>Amoebozoa</taxon>
        <taxon>Evosea</taxon>
        <taxon>Variosea</taxon>
        <taxon>Cavosteliida</taxon>
        <taxon>Cavosteliaceae</taxon>
        <taxon>Planoprotostelium</taxon>
    </lineage>
</organism>
<feature type="region of interest" description="Disordered" evidence="9">
    <location>
        <begin position="740"/>
        <end position="810"/>
    </location>
</feature>
<accession>A0A2P6NVA8</accession>
<keyword evidence="3" id="KW-0540">Nuclease</keyword>
<dbReference type="GO" id="GO:0005730">
    <property type="term" value="C:nucleolus"/>
    <property type="evidence" value="ECO:0007669"/>
    <property type="project" value="TreeGrafter"/>
</dbReference>
<dbReference type="Gene3D" id="1.10.150.80">
    <property type="entry name" value="HRDC domain"/>
    <property type="match status" value="1"/>
</dbReference>
<evidence type="ECO:0000256" key="3">
    <source>
        <dbReference type="ARBA" id="ARBA00022722"/>
    </source>
</evidence>
<dbReference type="SUPFAM" id="SSF47819">
    <property type="entry name" value="HRDC-like"/>
    <property type="match status" value="1"/>
</dbReference>
<dbReference type="GO" id="GO:0071044">
    <property type="term" value="P:histone mRNA catabolic process"/>
    <property type="evidence" value="ECO:0007669"/>
    <property type="project" value="TreeGrafter"/>
</dbReference>
<feature type="region of interest" description="Disordered" evidence="9">
    <location>
        <begin position="679"/>
        <end position="714"/>
    </location>
</feature>
<feature type="compositionally biased region" description="Polar residues" evidence="9">
    <location>
        <begin position="801"/>
        <end position="810"/>
    </location>
</feature>
<dbReference type="InterPro" id="IPR002121">
    <property type="entry name" value="HRDC_dom"/>
</dbReference>
<dbReference type="GO" id="GO:0071037">
    <property type="term" value="P:nuclear polyadenylation-dependent snRNA catabolic process"/>
    <property type="evidence" value="ECO:0007669"/>
    <property type="project" value="TreeGrafter"/>
</dbReference>
<dbReference type="EMBL" id="MDYQ01000016">
    <property type="protein sequence ID" value="PRP87893.1"/>
    <property type="molecule type" value="Genomic_DNA"/>
</dbReference>
<evidence type="ECO:0000256" key="9">
    <source>
        <dbReference type="SAM" id="MobiDB-lite"/>
    </source>
</evidence>
<dbReference type="InterPro" id="IPR012337">
    <property type="entry name" value="RNaseH-like_sf"/>
</dbReference>
<dbReference type="GO" id="GO:0071039">
    <property type="term" value="P:nuclear polyadenylation-dependent CUT catabolic process"/>
    <property type="evidence" value="ECO:0007669"/>
    <property type="project" value="TreeGrafter"/>
</dbReference>
<dbReference type="GO" id="GO:0071035">
    <property type="term" value="P:nuclear polyadenylation-dependent rRNA catabolic process"/>
    <property type="evidence" value="ECO:0007669"/>
    <property type="project" value="TreeGrafter"/>
</dbReference>
<dbReference type="InterPro" id="IPR010997">
    <property type="entry name" value="HRDC-like_sf"/>
</dbReference>
<dbReference type="PANTHER" id="PTHR12124:SF47">
    <property type="entry name" value="EXOSOME COMPONENT 10"/>
    <property type="match status" value="1"/>
</dbReference>
<dbReference type="GO" id="GO:0003727">
    <property type="term" value="F:single-stranded RNA binding"/>
    <property type="evidence" value="ECO:0007669"/>
    <property type="project" value="TreeGrafter"/>
</dbReference>
<dbReference type="GO" id="GO:0071051">
    <property type="term" value="P:poly(A)-dependent snoRNA 3'-end processing"/>
    <property type="evidence" value="ECO:0007669"/>
    <property type="project" value="TreeGrafter"/>
</dbReference>
<dbReference type="GO" id="GO:0000176">
    <property type="term" value="C:nuclear exosome (RNase complex)"/>
    <property type="evidence" value="ECO:0007669"/>
    <property type="project" value="InterPro"/>
</dbReference>
<dbReference type="InterPro" id="IPR045092">
    <property type="entry name" value="Rrp6-like"/>
</dbReference>
<dbReference type="STRING" id="1890364.A0A2P6NVA8"/>
<dbReference type="AlphaFoldDB" id="A0A2P6NVA8"/>
<dbReference type="InParanoid" id="A0A2P6NVA8"/>
<dbReference type="SMART" id="SM00341">
    <property type="entry name" value="HRDC"/>
    <property type="match status" value="1"/>
</dbReference>
<keyword evidence="12" id="KW-1185">Reference proteome</keyword>
<gene>
    <name evidence="11" type="ORF">PROFUN_02630</name>
</gene>
<dbReference type="GO" id="GO:0071040">
    <property type="term" value="P:nuclear polyadenylation-dependent antisense transcript catabolic process"/>
    <property type="evidence" value="ECO:0007669"/>
    <property type="project" value="TreeGrafter"/>
</dbReference>
<evidence type="ECO:0000256" key="8">
    <source>
        <dbReference type="ARBA" id="ARBA00043957"/>
    </source>
</evidence>
<dbReference type="InterPro" id="IPR012588">
    <property type="entry name" value="Exosome-assoc_fac_Rrp6_N"/>
</dbReference>
<reference evidence="11 12" key="1">
    <citation type="journal article" date="2018" name="Genome Biol. Evol.">
        <title>Multiple Roots of Fruiting Body Formation in Amoebozoa.</title>
        <authorList>
            <person name="Hillmann F."/>
            <person name="Forbes G."/>
            <person name="Novohradska S."/>
            <person name="Ferling I."/>
            <person name="Riege K."/>
            <person name="Groth M."/>
            <person name="Westermann M."/>
            <person name="Marz M."/>
            <person name="Spaller T."/>
            <person name="Winckler T."/>
            <person name="Schaap P."/>
            <person name="Glockner G."/>
        </authorList>
    </citation>
    <scope>NUCLEOTIDE SEQUENCE [LARGE SCALE GENOMIC DNA]</scope>
    <source>
        <strain evidence="11 12">Jena</strain>
    </source>
</reference>
<dbReference type="Pfam" id="PF08066">
    <property type="entry name" value="PMC2NT"/>
    <property type="match status" value="1"/>
</dbReference>
<evidence type="ECO:0000259" key="10">
    <source>
        <dbReference type="PROSITE" id="PS50967"/>
    </source>
</evidence>
<dbReference type="PANTHER" id="PTHR12124">
    <property type="entry name" value="POLYMYOSITIS/SCLERODERMA AUTOANTIGEN-RELATED"/>
    <property type="match status" value="1"/>
</dbReference>
<dbReference type="Proteomes" id="UP000241769">
    <property type="component" value="Unassembled WGS sequence"/>
</dbReference>
<evidence type="ECO:0000313" key="11">
    <source>
        <dbReference type="EMBL" id="PRP87893.1"/>
    </source>
</evidence>
<keyword evidence="4" id="KW-0378">Hydrolase</keyword>
<comment type="caution">
    <text evidence="11">The sequence shown here is derived from an EMBL/GenBank/DDBJ whole genome shotgun (WGS) entry which is preliminary data.</text>
</comment>
<feature type="compositionally biased region" description="Basic and acidic residues" evidence="9">
    <location>
        <begin position="685"/>
        <end position="700"/>
    </location>
</feature>
<keyword evidence="5" id="KW-0271">Exosome</keyword>
<dbReference type="InterPro" id="IPR002562">
    <property type="entry name" value="3'-5'_exonuclease_dom"/>
</dbReference>
<dbReference type="Pfam" id="PF01612">
    <property type="entry name" value="DNA_pol_A_exo1"/>
    <property type="match status" value="1"/>
</dbReference>
<sequence length="810" mass="92722">MMMDDQEVGAPEEFLPGYSDYNSFNTDLTSKLVSTIRFANGIPQGQDYRYLSSFTPYKQKMNELSRKLLAVSQSLLDQQTGGKFQITGSADQKEELSRYDAFSDAGDRILENVDILVDAIKGVNNNKMGITTFIERQRFAQRDSRDHTAGNRHTVTAKPQEKFETPFDNSKAPFKPDLKEKCNALKPLSQSLLLDESIPSLPKWSHPYETEIKALQFHPRQLAPCQEMIYWPIEAKTYHFVQTKEQLEELANLLNHIPEFAVDLEAHNFRTYQTIVCLMQISTRMDDFIIDTLALRSHMHLLNPAFTNPNVVKANFGIYVVNMFDTGQASRILEYPKFSLAYLLSFYCNVNADKQFQLADWRVRPLTAEMLKYAREDTHYLLYIYDRMRNELINRSTLESDLLRLVWERSRELCLLTYEKPMMTETSHLGIYNRYNLVYNPPQMRVFQRLFKWRDDIAREEDESVMYILPNQLMFRISEKMPQTSQALLECSSGTLPSGLKNHFDTVLNLVSEALKEPSSPVKSGSTNEASFVTPVVRRTETRLNQNGESPVLSADQLYRTAGWISDGTDMLPKPLNAVEAMLSPINKGNITSPHKKGLANIFTMEEEREGKAAKRSREMAEKIAASIRMETARAKIVYAEPTAVKREEEKAEETEEVDRVPKSMAEIYALSNQIRKKRSINKQAETDKKDGSSDGESEHKRHKPNSKNGKAQLESLQTDVRQANEFMKDIGWIDSNSTIEEVEPVKRTAAPKIENKTTKKGITPFDYNSVTTQQAEKYQRTKKPQGKFQKPQGASAGAKSGNTNWRKNQ</sequence>
<dbReference type="InterPro" id="IPR049559">
    <property type="entry name" value="Rrp6p-like_exo"/>
</dbReference>
<feature type="region of interest" description="Disordered" evidence="9">
    <location>
        <begin position="141"/>
        <end position="168"/>
    </location>
</feature>
<dbReference type="GO" id="GO:0000467">
    <property type="term" value="P:exonucleolytic trimming to generate mature 3'-end of 5.8S rRNA from tricistronic rRNA transcript (SSU-rRNA, 5.8S rRNA, LSU-rRNA)"/>
    <property type="evidence" value="ECO:0007669"/>
    <property type="project" value="InterPro"/>
</dbReference>
<evidence type="ECO:0000256" key="1">
    <source>
        <dbReference type="ARBA" id="ARBA00004123"/>
    </source>
</evidence>
<dbReference type="Pfam" id="PF00570">
    <property type="entry name" value="HRDC"/>
    <property type="match status" value="1"/>
</dbReference>
<evidence type="ECO:0000256" key="5">
    <source>
        <dbReference type="ARBA" id="ARBA00022835"/>
    </source>
</evidence>
<evidence type="ECO:0000256" key="4">
    <source>
        <dbReference type="ARBA" id="ARBA00022801"/>
    </source>
</evidence>
<dbReference type="GO" id="GO:0000175">
    <property type="term" value="F:3'-5'-RNA exonuclease activity"/>
    <property type="evidence" value="ECO:0007669"/>
    <property type="project" value="InterPro"/>
</dbReference>
<protein>
    <recommendedName>
        <fullName evidence="10">HRDC domain-containing protein</fullName>
    </recommendedName>
</protein>